<proteinExistence type="predicted"/>
<evidence type="ECO:0000313" key="2">
    <source>
        <dbReference type="EMBL" id="MPC54812.1"/>
    </source>
</evidence>
<comment type="caution">
    <text evidence="2">The sequence shown here is derived from an EMBL/GenBank/DDBJ whole genome shotgun (WGS) entry which is preliminary data.</text>
</comment>
<keyword evidence="1" id="KW-1133">Transmembrane helix</keyword>
<evidence type="ECO:0000256" key="1">
    <source>
        <dbReference type="SAM" id="Phobius"/>
    </source>
</evidence>
<keyword evidence="3" id="KW-1185">Reference proteome</keyword>
<name>A0A5B7G785_PORTR</name>
<sequence length="108" mass="12899">MPNQLTITHIRFWHGMVSQLVLFLITTLVTEPFRELLRRPADKRIYWDDQLKQKFHQAQATLCQLTKYSLVYYYRSQPTAVMMDWSKEKIGSGMIITCLRRLYELGID</sequence>
<accession>A0A5B7G785</accession>
<organism evidence="2 3">
    <name type="scientific">Portunus trituberculatus</name>
    <name type="common">Swimming crab</name>
    <name type="synonym">Neptunus trituberculatus</name>
    <dbReference type="NCBI Taxonomy" id="210409"/>
    <lineage>
        <taxon>Eukaryota</taxon>
        <taxon>Metazoa</taxon>
        <taxon>Ecdysozoa</taxon>
        <taxon>Arthropoda</taxon>
        <taxon>Crustacea</taxon>
        <taxon>Multicrustacea</taxon>
        <taxon>Malacostraca</taxon>
        <taxon>Eumalacostraca</taxon>
        <taxon>Eucarida</taxon>
        <taxon>Decapoda</taxon>
        <taxon>Pleocyemata</taxon>
        <taxon>Brachyura</taxon>
        <taxon>Eubrachyura</taxon>
        <taxon>Portunoidea</taxon>
        <taxon>Portunidae</taxon>
        <taxon>Portuninae</taxon>
        <taxon>Portunus</taxon>
    </lineage>
</organism>
<gene>
    <name evidence="2" type="ORF">E2C01_048739</name>
</gene>
<keyword evidence="1" id="KW-0472">Membrane</keyword>
<feature type="transmembrane region" description="Helical" evidence="1">
    <location>
        <begin position="12"/>
        <end position="30"/>
    </location>
</feature>
<dbReference type="AlphaFoldDB" id="A0A5B7G785"/>
<dbReference type="Proteomes" id="UP000324222">
    <property type="component" value="Unassembled WGS sequence"/>
</dbReference>
<protein>
    <submittedName>
        <fullName evidence="2">Uncharacterized protein</fullName>
    </submittedName>
</protein>
<dbReference type="OrthoDB" id="2286242at2759"/>
<dbReference type="EMBL" id="VSRR010012656">
    <property type="protein sequence ID" value="MPC54812.1"/>
    <property type="molecule type" value="Genomic_DNA"/>
</dbReference>
<evidence type="ECO:0000313" key="3">
    <source>
        <dbReference type="Proteomes" id="UP000324222"/>
    </source>
</evidence>
<reference evidence="2 3" key="1">
    <citation type="submission" date="2019-05" db="EMBL/GenBank/DDBJ databases">
        <title>Another draft genome of Portunus trituberculatus and its Hox gene families provides insights of decapod evolution.</title>
        <authorList>
            <person name="Jeong J.-H."/>
            <person name="Song I."/>
            <person name="Kim S."/>
            <person name="Choi T."/>
            <person name="Kim D."/>
            <person name="Ryu S."/>
            <person name="Kim W."/>
        </authorList>
    </citation>
    <scope>NUCLEOTIDE SEQUENCE [LARGE SCALE GENOMIC DNA]</scope>
    <source>
        <tissue evidence="2">Muscle</tissue>
    </source>
</reference>
<keyword evidence="1" id="KW-0812">Transmembrane</keyword>